<evidence type="ECO:0000313" key="3">
    <source>
        <dbReference type="Proteomes" id="UP000676967"/>
    </source>
</evidence>
<organism evidence="2 3">
    <name type="scientific">Actinoplanes ianthinogenes</name>
    <dbReference type="NCBI Taxonomy" id="122358"/>
    <lineage>
        <taxon>Bacteria</taxon>
        <taxon>Bacillati</taxon>
        <taxon>Actinomycetota</taxon>
        <taxon>Actinomycetes</taxon>
        <taxon>Micromonosporales</taxon>
        <taxon>Micromonosporaceae</taxon>
        <taxon>Actinoplanes</taxon>
    </lineage>
</organism>
<gene>
    <name evidence="2" type="ORF">Aiant_29670</name>
</gene>
<keyword evidence="3" id="KW-1185">Reference proteome</keyword>
<dbReference type="EMBL" id="AP023356">
    <property type="protein sequence ID" value="BCJ42310.1"/>
    <property type="molecule type" value="Genomic_DNA"/>
</dbReference>
<name>A0ABM7LSR3_9ACTN</name>
<reference evidence="2 3" key="1">
    <citation type="submission" date="2020-08" db="EMBL/GenBank/DDBJ databases">
        <title>Whole genome shotgun sequence of Actinoplanes ianthinogenes NBRC 13996.</title>
        <authorList>
            <person name="Komaki H."/>
            <person name="Tamura T."/>
        </authorList>
    </citation>
    <scope>NUCLEOTIDE SEQUENCE [LARGE SCALE GENOMIC DNA]</scope>
    <source>
        <strain evidence="2 3">NBRC 13996</strain>
    </source>
</reference>
<accession>A0ABM7LSR3</accession>
<sequence>MLETLPNFPGTADDRTTDRPIPDGVGRFGVAGAGDAWDRDPATTPGGELSVAAGMPVRPRWHWGSASNRGHARGWYPPGRLPGRLVAGLTA</sequence>
<feature type="compositionally biased region" description="Basic and acidic residues" evidence="1">
    <location>
        <begin position="12"/>
        <end position="21"/>
    </location>
</feature>
<evidence type="ECO:0000256" key="1">
    <source>
        <dbReference type="SAM" id="MobiDB-lite"/>
    </source>
</evidence>
<evidence type="ECO:0000313" key="2">
    <source>
        <dbReference type="EMBL" id="BCJ42310.1"/>
    </source>
</evidence>
<dbReference type="Proteomes" id="UP000676967">
    <property type="component" value="Chromosome"/>
</dbReference>
<protein>
    <submittedName>
        <fullName evidence="2">Uncharacterized protein</fullName>
    </submittedName>
</protein>
<proteinExistence type="predicted"/>
<feature type="region of interest" description="Disordered" evidence="1">
    <location>
        <begin position="1"/>
        <end position="48"/>
    </location>
</feature>